<evidence type="ECO:0000259" key="8">
    <source>
        <dbReference type="PROSITE" id="PS52029"/>
    </source>
</evidence>
<accession>A0ABY5DVP4</accession>
<dbReference type="PANTHER" id="PTHR30582">
    <property type="entry name" value="L,D-TRANSPEPTIDASE"/>
    <property type="match status" value="1"/>
</dbReference>
<keyword evidence="2" id="KW-0808">Transferase</keyword>
<dbReference type="PROSITE" id="PS52029">
    <property type="entry name" value="LD_TPASE"/>
    <property type="match status" value="1"/>
</dbReference>
<dbReference type="SUPFAM" id="SSF141523">
    <property type="entry name" value="L,D-transpeptidase catalytic domain-like"/>
    <property type="match status" value="1"/>
</dbReference>
<dbReference type="EMBL" id="CP098502">
    <property type="protein sequence ID" value="UTI64922.1"/>
    <property type="molecule type" value="Genomic_DNA"/>
</dbReference>
<evidence type="ECO:0000313" key="9">
    <source>
        <dbReference type="EMBL" id="UTI64922.1"/>
    </source>
</evidence>
<keyword evidence="5 6" id="KW-0961">Cell wall biogenesis/degradation</keyword>
<feature type="chain" id="PRO_5045700545" evidence="7">
    <location>
        <begin position="24"/>
        <end position="237"/>
    </location>
</feature>
<evidence type="ECO:0000256" key="3">
    <source>
        <dbReference type="ARBA" id="ARBA00022960"/>
    </source>
</evidence>
<dbReference type="InterPro" id="IPR050979">
    <property type="entry name" value="LD-transpeptidase"/>
</dbReference>
<feature type="active site" description="Proton donor/acceptor" evidence="6">
    <location>
        <position position="195"/>
    </location>
</feature>
<dbReference type="Proteomes" id="UP001056035">
    <property type="component" value="Chromosome"/>
</dbReference>
<dbReference type="Gene3D" id="2.40.440.10">
    <property type="entry name" value="L,D-transpeptidase catalytic domain-like"/>
    <property type="match status" value="1"/>
</dbReference>
<keyword evidence="10" id="KW-1185">Reference proteome</keyword>
<gene>
    <name evidence="9" type="ORF">NBH00_01640</name>
</gene>
<evidence type="ECO:0000256" key="1">
    <source>
        <dbReference type="ARBA" id="ARBA00004752"/>
    </source>
</evidence>
<dbReference type="InterPro" id="IPR038063">
    <property type="entry name" value="Transpep_catalytic_dom"/>
</dbReference>
<dbReference type="CDD" id="cd16913">
    <property type="entry name" value="YkuD_like"/>
    <property type="match status" value="1"/>
</dbReference>
<evidence type="ECO:0000313" key="10">
    <source>
        <dbReference type="Proteomes" id="UP001056035"/>
    </source>
</evidence>
<dbReference type="PROSITE" id="PS51257">
    <property type="entry name" value="PROKAR_LIPOPROTEIN"/>
    <property type="match status" value="1"/>
</dbReference>
<keyword evidence="4 6" id="KW-0573">Peptidoglycan synthesis</keyword>
<dbReference type="RefSeq" id="WP_254571614.1">
    <property type="nucleotide sequence ID" value="NZ_CP098502.1"/>
</dbReference>
<sequence length="237" mass="24214">MTRSVRVALAGTLAALACVPAAAAAAAGPAVPANQPLVVLRADHVARARPAAAAAVVETVSARRPLTGVPTILPVLGHATDAAGARWVRVRLPGRPNGHVGWIATVQTDASSTEWLLALDLSARQVTVYRDGLVARRFRAVVGKASTPTPRGRFFVEEAVALSARDAGAPFALATSARSNVLQEFDGGPGQIALHGTNNISGALGTASSHGCVRVATSAIRWLAARIGSGVPLIVRA</sequence>
<keyword evidence="7" id="KW-0732">Signal</keyword>
<dbReference type="PANTHER" id="PTHR30582:SF2">
    <property type="entry name" value="L,D-TRANSPEPTIDASE YCIB-RELATED"/>
    <property type="match status" value="1"/>
</dbReference>
<evidence type="ECO:0000256" key="2">
    <source>
        <dbReference type="ARBA" id="ARBA00022679"/>
    </source>
</evidence>
<protein>
    <submittedName>
        <fullName evidence="9">L,D-transpeptidase</fullName>
    </submittedName>
</protein>
<evidence type="ECO:0000256" key="4">
    <source>
        <dbReference type="ARBA" id="ARBA00022984"/>
    </source>
</evidence>
<reference evidence="9 10" key="1">
    <citation type="submission" date="2022-06" db="EMBL/GenBank/DDBJ databases">
        <title>Paraconexibacter antarcticus.</title>
        <authorList>
            <person name="Kim C.S."/>
        </authorList>
    </citation>
    <scope>NUCLEOTIDE SEQUENCE [LARGE SCALE GENOMIC DNA]</scope>
    <source>
        <strain evidence="9 10">02-257</strain>
    </source>
</reference>
<evidence type="ECO:0000256" key="5">
    <source>
        <dbReference type="ARBA" id="ARBA00023316"/>
    </source>
</evidence>
<organism evidence="9 10">
    <name type="scientific">Paraconexibacter antarcticus</name>
    <dbReference type="NCBI Taxonomy" id="2949664"/>
    <lineage>
        <taxon>Bacteria</taxon>
        <taxon>Bacillati</taxon>
        <taxon>Actinomycetota</taxon>
        <taxon>Thermoleophilia</taxon>
        <taxon>Solirubrobacterales</taxon>
        <taxon>Paraconexibacteraceae</taxon>
        <taxon>Paraconexibacter</taxon>
    </lineage>
</organism>
<feature type="active site" description="Nucleophile" evidence="6">
    <location>
        <position position="212"/>
    </location>
</feature>
<comment type="pathway">
    <text evidence="1 6">Cell wall biogenesis; peptidoglycan biosynthesis.</text>
</comment>
<feature type="signal peptide" evidence="7">
    <location>
        <begin position="1"/>
        <end position="23"/>
    </location>
</feature>
<dbReference type="Pfam" id="PF03734">
    <property type="entry name" value="YkuD"/>
    <property type="match status" value="1"/>
</dbReference>
<name>A0ABY5DVP4_9ACTN</name>
<keyword evidence="3 6" id="KW-0133">Cell shape</keyword>
<feature type="domain" description="L,D-TPase catalytic" evidence="8">
    <location>
        <begin position="115"/>
        <end position="236"/>
    </location>
</feature>
<proteinExistence type="predicted"/>
<evidence type="ECO:0000256" key="7">
    <source>
        <dbReference type="SAM" id="SignalP"/>
    </source>
</evidence>
<dbReference type="InterPro" id="IPR005490">
    <property type="entry name" value="LD_TPept_cat_dom"/>
</dbReference>
<evidence type="ECO:0000256" key="6">
    <source>
        <dbReference type="PROSITE-ProRule" id="PRU01373"/>
    </source>
</evidence>